<proteinExistence type="predicted"/>
<keyword evidence="2" id="KW-0479">Metal-binding</keyword>
<evidence type="ECO:0000256" key="4">
    <source>
        <dbReference type="ARBA" id="ARBA00023014"/>
    </source>
</evidence>
<evidence type="ECO:0000256" key="5">
    <source>
        <dbReference type="PIRSR" id="PIRSR004762-1"/>
    </source>
</evidence>
<feature type="domain" description="Radical SAM core" evidence="7">
    <location>
        <begin position="48"/>
        <end position="263"/>
    </location>
</feature>
<dbReference type="InterPro" id="IPR024021">
    <property type="entry name" value="FeFe-hyd_HydE_rSAM"/>
</dbReference>
<dbReference type="AlphaFoldDB" id="A0A7X5HWZ9"/>
<evidence type="ECO:0000259" key="7">
    <source>
        <dbReference type="PROSITE" id="PS51918"/>
    </source>
</evidence>
<organism evidence="8 9">
    <name type="scientific">Anaerotalea alkaliphila</name>
    <dbReference type="NCBI Taxonomy" id="2662126"/>
    <lineage>
        <taxon>Bacteria</taxon>
        <taxon>Bacillati</taxon>
        <taxon>Bacillota</taxon>
        <taxon>Clostridia</taxon>
        <taxon>Eubacteriales</taxon>
        <taxon>Anaerotalea</taxon>
    </lineage>
</organism>
<name>A0A7X5HWZ9_9FIRM</name>
<keyword evidence="1 5" id="KW-0949">S-adenosyl-L-methionine</keyword>
<dbReference type="PANTHER" id="PTHR43726">
    <property type="entry name" value="3-METHYLORNITHINE SYNTHASE"/>
    <property type="match status" value="1"/>
</dbReference>
<sequence length="345" mass="38938">MEEIVERLVLAQEARREELLLLLGDLSPEEAEHLRVAADRVRKSCVGDKVYLRGLIEFSNICVQDCLYCGIRRSNQEADRYRLDLEDILSCVDEGKRLGYRTYVLQGGEDPYYTDERIVEMVRAIKERDPECAVTLSVGEKERESYERYYQAGADRYLLRHETHSRELYEQLHPGMSYENRLRCLQDLKEIGFQVGAGFMVGLPGQTVADHVEDLLFLKELQPHMVGIGPFMPQQDTPLKDAPAGTAEMTCRLLSILRLLLPKVLLPATTALGSIDPKGREQGLQAGANVVMPNLSPTRVRDKYLLYDGKICTGDEAAHCRACIERRINSAGYVVDMGRGDGDIL</sequence>
<dbReference type="SFLD" id="SFLDG01060">
    <property type="entry name" value="BATS_domain_containing"/>
    <property type="match status" value="1"/>
</dbReference>
<dbReference type="InterPro" id="IPR006638">
    <property type="entry name" value="Elp3/MiaA/NifB-like_rSAM"/>
</dbReference>
<evidence type="ECO:0000256" key="2">
    <source>
        <dbReference type="ARBA" id="ARBA00022723"/>
    </source>
</evidence>
<reference evidence="8 9" key="1">
    <citation type="submission" date="2020-01" db="EMBL/GenBank/DDBJ databases">
        <title>Anaeroalcalibacter tamaniensis gen. nov., sp. nov., moderately halophilic strictly anaerobic fermenter bacterium from mud volcano of Taman peninsula.</title>
        <authorList>
            <person name="Frolova A."/>
            <person name="Merkel A.Y."/>
            <person name="Slobodkin A.I."/>
        </authorList>
    </citation>
    <scope>NUCLEOTIDE SEQUENCE [LARGE SCALE GENOMIC DNA]</scope>
    <source>
        <strain evidence="8 9">F-3ap</strain>
    </source>
</reference>
<dbReference type="InterPro" id="IPR013785">
    <property type="entry name" value="Aldolase_TIM"/>
</dbReference>
<dbReference type="InterPro" id="IPR034422">
    <property type="entry name" value="HydE/PylB-like"/>
</dbReference>
<feature type="binding site" evidence="6">
    <location>
        <position position="137"/>
    </location>
    <ligand>
        <name>(3R)-3-methyl-D-ornithine</name>
        <dbReference type="ChEBI" id="CHEBI:64642"/>
    </ligand>
</feature>
<dbReference type="CDD" id="cd01335">
    <property type="entry name" value="Radical_SAM"/>
    <property type="match status" value="1"/>
</dbReference>
<evidence type="ECO:0000313" key="8">
    <source>
        <dbReference type="EMBL" id="NDL68021.1"/>
    </source>
</evidence>
<dbReference type="SFLD" id="SFLDS00029">
    <property type="entry name" value="Radical_SAM"/>
    <property type="match status" value="1"/>
</dbReference>
<dbReference type="PROSITE" id="PS51918">
    <property type="entry name" value="RADICAL_SAM"/>
    <property type="match status" value="1"/>
</dbReference>
<dbReference type="SMART" id="SM00729">
    <property type="entry name" value="Elp3"/>
    <property type="match status" value="1"/>
</dbReference>
<evidence type="ECO:0000313" key="9">
    <source>
        <dbReference type="Proteomes" id="UP000461585"/>
    </source>
</evidence>
<dbReference type="GO" id="GO:0051539">
    <property type="term" value="F:4 iron, 4 sulfur cluster binding"/>
    <property type="evidence" value="ECO:0007669"/>
    <property type="project" value="UniProtKB-KW"/>
</dbReference>
<dbReference type="PANTHER" id="PTHR43726:SF1">
    <property type="entry name" value="BIOTIN SYNTHASE"/>
    <property type="match status" value="1"/>
</dbReference>
<dbReference type="PIRSF" id="PIRSF004762">
    <property type="entry name" value="CHP00423"/>
    <property type="match status" value="1"/>
</dbReference>
<feature type="binding site" evidence="6">
    <location>
        <position position="162"/>
    </location>
    <ligand>
        <name>S-adenosyl-L-methionine</name>
        <dbReference type="ChEBI" id="CHEBI:59789"/>
    </ligand>
</feature>
<feature type="binding site" evidence="6">
    <location>
        <position position="181"/>
    </location>
    <ligand>
        <name>S-adenosyl-L-methionine</name>
        <dbReference type="ChEBI" id="CHEBI:59789"/>
    </ligand>
</feature>
<dbReference type="InterPro" id="IPR058240">
    <property type="entry name" value="rSAM_sf"/>
</dbReference>
<protein>
    <submittedName>
        <fullName evidence="8">[FeFe] hydrogenase H-cluster radical SAM maturase HydE</fullName>
    </submittedName>
</protein>
<accession>A0A7X5HWZ9</accession>
<dbReference type="SUPFAM" id="SSF102114">
    <property type="entry name" value="Radical SAM enzymes"/>
    <property type="match status" value="1"/>
</dbReference>
<dbReference type="SFLD" id="SFLDG01280">
    <property type="entry name" value="HydE/PylB-like"/>
    <property type="match status" value="1"/>
</dbReference>
<gene>
    <name evidence="8" type="primary">hydE</name>
    <name evidence="8" type="ORF">GXN74_09745</name>
</gene>
<keyword evidence="9" id="KW-1185">Reference proteome</keyword>
<dbReference type="InterPro" id="IPR007197">
    <property type="entry name" value="rSAM"/>
</dbReference>
<dbReference type="GO" id="GO:0046872">
    <property type="term" value="F:metal ion binding"/>
    <property type="evidence" value="ECO:0007669"/>
    <property type="project" value="UniProtKB-KW"/>
</dbReference>
<dbReference type="SFLD" id="SFLDG01082">
    <property type="entry name" value="B12-binding_domain_containing"/>
    <property type="match status" value="1"/>
</dbReference>
<feature type="binding site" evidence="5">
    <location>
        <position position="62"/>
    </location>
    <ligand>
        <name>[4Fe-4S] cluster</name>
        <dbReference type="ChEBI" id="CHEBI:49883"/>
        <note>4Fe-4S-S-AdoMet</note>
    </ligand>
</feature>
<keyword evidence="4 5" id="KW-0411">Iron-sulfur</keyword>
<keyword evidence="5" id="KW-0004">4Fe-4S</keyword>
<evidence type="ECO:0000256" key="3">
    <source>
        <dbReference type="ARBA" id="ARBA00023004"/>
    </source>
</evidence>
<dbReference type="GO" id="GO:0016740">
    <property type="term" value="F:transferase activity"/>
    <property type="evidence" value="ECO:0007669"/>
    <property type="project" value="TreeGrafter"/>
</dbReference>
<feature type="binding site" evidence="5">
    <location>
        <position position="69"/>
    </location>
    <ligand>
        <name>[4Fe-4S] cluster</name>
        <dbReference type="ChEBI" id="CHEBI:49883"/>
        <note>4Fe-4S-S-AdoMet</note>
    </ligand>
</feature>
<evidence type="ECO:0000256" key="1">
    <source>
        <dbReference type="ARBA" id="ARBA00022691"/>
    </source>
</evidence>
<dbReference type="Gene3D" id="3.20.20.70">
    <property type="entry name" value="Aldolase class I"/>
    <property type="match status" value="1"/>
</dbReference>
<feature type="binding site" evidence="5">
    <location>
        <position position="66"/>
    </location>
    <ligand>
        <name>[4Fe-4S] cluster</name>
        <dbReference type="ChEBI" id="CHEBI:49883"/>
        <note>4Fe-4S-S-AdoMet</note>
    </ligand>
</feature>
<dbReference type="SFLD" id="SFLDF00348">
    <property type="entry name" value="FeFe_hydrogenase_maturase_(Hyd"/>
    <property type="match status" value="1"/>
</dbReference>
<comment type="cofactor">
    <cofactor evidence="5">
        <name>[4Fe-4S] cluster</name>
        <dbReference type="ChEBI" id="CHEBI:49883"/>
    </cofactor>
    <text evidence="5">Binds 1 [4Fe-4S] cluster. The cluster is coordinated with 3 cysteines and an exchangeable S-adenosyl-L-methionine.</text>
</comment>
<keyword evidence="3 5" id="KW-0408">Iron</keyword>
<comment type="caution">
    <text evidence="8">The sequence shown here is derived from an EMBL/GenBank/DDBJ whole genome shotgun (WGS) entry which is preliminary data.</text>
</comment>
<dbReference type="NCBIfam" id="TIGR03956">
    <property type="entry name" value="rSAM_HydE"/>
    <property type="match status" value="1"/>
</dbReference>
<evidence type="ECO:0000256" key="6">
    <source>
        <dbReference type="PIRSR" id="PIRSR004762-2"/>
    </source>
</evidence>
<dbReference type="Pfam" id="PF04055">
    <property type="entry name" value="Radical_SAM"/>
    <property type="match status" value="1"/>
</dbReference>
<dbReference type="EMBL" id="JAAEEH010000026">
    <property type="protein sequence ID" value="NDL68021.1"/>
    <property type="molecule type" value="Genomic_DNA"/>
</dbReference>
<dbReference type="Proteomes" id="UP000461585">
    <property type="component" value="Unassembled WGS sequence"/>
</dbReference>